<gene>
    <name evidence="4" type="ORF">GCM10007877_40130</name>
</gene>
<sequence>MGKRIATLRKEHGFTQVQLAEAIGVSQQTLAHYEVGRLRMAVSTLQTLCQTLDVSIDELVNEPKKPSKNKRGPTPKLQQQLEQISQLPRTKQKFISEMLDALIQQQQSA</sequence>
<dbReference type="Pfam" id="PF01381">
    <property type="entry name" value="HTH_3"/>
    <property type="match status" value="1"/>
</dbReference>
<dbReference type="CDD" id="cd00093">
    <property type="entry name" value="HTH_XRE"/>
    <property type="match status" value="1"/>
</dbReference>
<evidence type="ECO:0000256" key="1">
    <source>
        <dbReference type="ARBA" id="ARBA00023125"/>
    </source>
</evidence>
<evidence type="ECO:0000313" key="5">
    <source>
        <dbReference type="Proteomes" id="UP001156870"/>
    </source>
</evidence>
<keyword evidence="5" id="KW-1185">Reference proteome</keyword>
<dbReference type="SMART" id="SM00530">
    <property type="entry name" value="HTH_XRE"/>
    <property type="match status" value="1"/>
</dbReference>
<dbReference type="EMBL" id="BSPD01000127">
    <property type="protein sequence ID" value="GLS28293.1"/>
    <property type="molecule type" value="Genomic_DNA"/>
</dbReference>
<evidence type="ECO:0000259" key="3">
    <source>
        <dbReference type="PROSITE" id="PS50943"/>
    </source>
</evidence>
<dbReference type="Gene3D" id="1.10.260.40">
    <property type="entry name" value="lambda repressor-like DNA-binding domains"/>
    <property type="match status" value="1"/>
</dbReference>
<protein>
    <recommendedName>
        <fullName evidence="3">HTH cro/C1-type domain-containing protein</fullName>
    </recommendedName>
</protein>
<dbReference type="Proteomes" id="UP001156870">
    <property type="component" value="Unassembled WGS sequence"/>
</dbReference>
<comment type="caution">
    <text evidence="4">The sequence shown here is derived from an EMBL/GenBank/DDBJ whole genome shotgun (WGS) entry which is preliminary data.</text>
</comment>
<dbReference type="InterPro" id="IPR001387">
    <property type="entry name" value="Cro/C1-type_HTH"/>
</dbReference>
<dbReference type="PANTHER" id="PTHR46558">
    <property type="entry name" value="TRACRIPTIONAL REGULATORY PROTEIN-RELATED-RELATED"/>
    <property type="match status" value="1"/>
</dbReference>
<dbReference type="GO" id="GO:0003677">
    <property type="term" value="F:DNA binding"/>
    <property type="evidence" value="ECO:0007669"/>
    <property type="project" value="UniProtKB-KW"/>
</dbReference>
<proteinExistence type="predicted"/>
<dbReference type="SUPFAM" id="SSF47413">
    <property type="entry name" value="lambda repressor-like DNA-binding domains"/>
    <property type="match status" value="1"/>
</dbReference>
<feature type="domain" description="HTH cro/C1-type" evidence="3">
    <location>
        <begin position="5"/>
        <end position="59"/>
    </location>
</feature>
<organism evidence="4 5">
    <name type="scientific">Marinibactrum halimedae</name>
    <dbReference type="NCBI Taxonomy" id="1444977"/>
    <lineage>
        <taxon>Bacteria</taxon>
        <taxon>Pseudomonadati</taxon>
        <taxon>Pseudomonadota</taxon>
        <taxon>Gammaproteobacteria</taxon>
        <taxon>Cellvibrionales</taxon>
        <taxon>Cellvibrionaceae</taxon>
        <taxon>Marinibactrum</taxon>
    </lineage>
</organism>
<reference evidence="4 5" key="1">
    <citation type="journal article" date="2014" name="Int. J. Syst. Evol. Microbiol.">
        <title>Complete genome sequence of Corynebacterium casei LMG S-19264T (=DSM 44701T), isolated from a smear-ripened cheese.</title>
        <authorList>
            <consortium name="US DOE Joint Genome Institute (JGI-PGF)"/>
            <person name="Walter F."/>
            <person name="Albersmeier A."/>
            <person name="Kalinowski J."/>
            <person name="Ruckert C."/>
        </authorList>
    </citation>
    <scope>NUCLEOTIDE SEQUENCE [LARGE SCALE GENOMIC DNA]</scope>
    <source>
        <strain evidence="4 5">NBRC 110095</strain>
    </source>
</reference>
<dbReference type="AlphaFoldDB" id="A0AA37WPB6"/>
<feature type="region of interest" description="Disordered" evidence="2">
    <location>
        <begin position="60"/>
        <end position="83"/>
    </location>
</feature>
<evidence type="ECO:0000256" key="2">
    <source>
        <dbReference type="SAM" id="MobiDB-lite"/>
    </source>
</evidence>
<dbReference type="InterPro" id="IPR010982">
    <property type="entry name" value="Lambda_DNA-bd_dom_sf"/>
</dbReference>
<name>A0AA37WPB6_9GAMM</name>
<evidence type="ECO:0000313" key="4">
    <source>
        <dbReference type="EMBL" id="GLS28293.1"/>
    </source>
</evidence>
<dbReference type="PROSITE" id="PS50943">
    <property type="entry name" value="HTH_CROC1"/>
    <property type="match status" value="1"/>
</dbReference>
<accession>A0AA37WPB6</accession>
<keyword evidence="1" id="KW-0238">DNA-binding</keyword>
<dbReference type="PANTHER" id="PTHR46558:SF11">
    <property type="entry name" value="HTH-TYPE TRANSCRIPTIONAL REGULATOR XRE"/>
    <property type="match status" value="1"/>
</dbReference>